<dbReference type="HAMAP" id="MF_00691">
    <property type="entry name" value="PxpA"/>
    <property type="match status" value="1"/>
</dbReference>
<dbReference type="SUPFAM" id="SSF88713">
    <property type="entry name" value="Glycoside hydrolase/deacetylase"/>
    <property type="match status" value="1"/>
</dbReference>
<sequence>MTYSIDLNCDMGESFGAYIIGQDEALMEYVSSVNVACGFHGGDPAVMRRTVELAVHRNIAIGAHPGYPDLQGFGRREMKVSPQEAYDMVLYQIGALSAFVHAAGARLHHVKPHGALYNAAAKDAALASAIARAVKDAGNDLVFVGLSGSVMISEASRLGLKTASEVFADRSYQDDGTLTPRSAPGAMIHDPEQAARQVLRMVQHKAVTSVSGKDIPVVAETVCIHGDGTAALSFARAIVHLLQQHHVGIKTT</sequence>
<dbReference type="Proteomes" id="UP001319200">
    <property type="component" value="Unassembled WGS sequence"/>
</dbReference>
<protein>
    <recommendedName>
        <fullName evidence="1">5-oxoprolinase subunit A</fullName>
        <shortName evidence="1">5-OPase subunit A</shortName>
        <ecNumber evidence="1">3.5.2.9</ecNumber>
    </recommendedName>
    <alternativeName>
        <fullName evidence="1">5-oxoprolinase (ATP-hydrolyzing) subunit A</fullName>
    </alternativeName>
</protein>
<dbReference type="PANTHER" id="PTHR30292:SF0">
    <property type="entry name" value="5-OXOPROLINASE SUBUNIT A"/>
    <property type="match status" value="1"/>
</dbReference>
<comment type="catalytic activity">
    <reaction evidence="1">
        <text>5-oxo-L-proline + ATP + 2 H2O = L-glutamate + ADP + phosphate + H(+)</text>
        <dbReference type="Rhea" id="RHEA:10348"/>
        <dbReference type="ChEBI" id="CHEBI:15377"/>
        <dbReference type="ChEBI" id="CHEBI:15378"/>
        <dbReference type="ChEBI" id="CHEBI:29985"/>
        <dbReference type="ChEBI" id="CHEBI:30616"/>
        <dbReference type="ChEBI" id="CHEBI:43474"/>
        <dbReference type="ChEBI" id="CHEBI:58402"/>
        <dbReference type="ChEBI" id="CHEBI:456216"/>
        <dbReference type="EC" id="3.5.2.9"/>
    </reaction>
</comment>
<dbReference type="EMBL" id="JAHESF010000004">
    <property type="protein sequence ID" value="MBT1696461.1"/>
    <property type="molecule type" value="Genomic_DNA"/>
</dbReference>
<keyword evidence="3" id="KW-1185">Reference proteome</keyword>
<dbReference type="NCBIfam" id="NF003814">
    <property type="entry name" value="PRK05406.1-3"/>
    <property type="match status" value="1"/>
</dbReference>
<comment type="caution">
    <text evidence="2">The sequence shown here is derived from an EMBL/GenBank/DDBJ whole genome shotgun (WGS) entry which is preliminary data.</text>
</comment>
<dbReference type="GO" id="GO:0017168">
    <property type="term" value="F:5-oxoprolinase (ATP-hydrolyzing) activity"/>
    <property type="evidence" value="ECO:0007669"/>
    <property type="project" value="UniProtKB-UniRule"/>
</dbReference>
<comment type="similarity">
    <text evidence="1">Belongs to the LamB/PxpA family.</text>
</comment>
<dbReference type="InterPro" id="IPR011330">
    <property type="entry name" value="Glyco_hydro/deAcase_b/a-brl"/>
</dbReference>
<proteinExistence type="inferred from homology"/>
<dbReference type="GO" id="GO:0005524">
    <property type="term" value="F:ATP binding"/>
    <property type="evidence" value="ECO:0007669"/>
    <property type="project" value="UniProtKB-UniRule"/>
</dbReference>
<dbReference type="RefSeq" id="WP_254161742.1">
    <property type="nucleotide sequence ID" value="NZ_JAHESF010000004.1"/>
</dbReference>
<keyword evidence="1" id="KW-0547">Nucleotide-binding</keyword>
<dbReference type="AlphaFoldDB" id="A0AAP2DHN2"/>
<evidence type="ECO:0000313" key="3">
    <source>
        <dbReference type="Proteomes" id="UP001319200"/>
    </source>
</evidence>
<dbReference type="InterPro" id="IPR005501">
    <property type="entry name" value="LamB/YcsF/PxpA-like"/>
</dbReference>
<name>A0AAP2DHN2_9BACT</name>
<evidence type="ECO:0000256" key="1">
    <source>
        <dbReference type="HAMAP-Rule" id="MF_00691"/>
    </source>
</evidence>
<comment type="function">
    <text evidence="1">Catalyzes the cleavage of 5-oxoproline to form L-glutamate coupled to the hydrolysis of ATP to ADP and inorganic phosphate.</text>
</comment>
<dbReference type="CDD" id="cd10787">
    <property type="entry name" value="LamB_YcsF_like"/>
    <property type="match status" value="1"/>
</dbReference>
<organism evidence="2 3">
    <name type="scientific">Chryseosolibacter histidini</name>
    <dbReference type="NCBI Taxonomy" id="2782349"/>
    <lineage>
        <taxon>Bacteria</taxon>
        <taxon>Pseudomonadati</taxon>
        <taxon>Bacteroidota</taxon>
        <taxon>Cytophagia</taxon>
        <taxon>Cytophagales</taxon>
        <taxon>Chryseotaleaceae</taxon>
        <taxon>Chryseosolibacter</taxon>
    </lineage>
</organism>
<dbReference type="EC" id="3.5.2.9" evidence="1"/>
<gene>
    <name evidence="1" type="primary">pxpA</name>
    <name evidence="2" type="ORF">KK083_06220</name>
</gene>
<reference evidence="2 3" key="1">
    <citation type="submission" date="2021-05" db="EMBL/GenBank/DDBJ databases">
        <title>A Polyphasic approach of four new species of the genus Ohtaekwangia: Ohtaekwangia histidinii sp. nov., Ohtaekwangia cretensis sp. nov., Ohtaekwangia indiensis sp. nov., Ohtaekwangia reichenbachii sp. nov. from diverse environment.</title>
        <authorList>
            <person name="Octaviana S."/>
        </authorList>
    </citation>
    <scope>NUCLEOTIDE SEQUENCE [LARGE SCALE GENOMIC DNA]</scope>
    <source>
        <strain evidence="2 3">PWU4</strain>
    </source>
</reference>
<evidence type="ECO:0000313" key="2">
    <source>
        <dbReference type="EMBL" id="MBT1696461.1"/>
    </source>
</evidence>
<accession>A0AAP2DHN2</accession>
<keyword evidence="1" id="KW-0067">ATP-binding</keyword>
<dbReference type="Pfam" id="PF03746">
    <property type="entry name" value="LamB_YcsF"/>
    <property type="match status" value="1"/>
</dbReference>
<dbReference type="GO" id="GO:0005975">
    <property type="term" value="P:carbohydrate metabolic process"/>
    <property type="evidence" value="ECO:0007669"/>
    <property type="project" value="InterPro"/>
</dbReference>
<dbReference type="PANTHER" id="PTHR30292">
    <property type="entry name" value="UNCHARACTERIZED PROTEIN YBGL-RELATED"/>
    <property type="match status" value="1"/>
</dbReference>
<dbReference type="Gene3D" id="3.20.20.370">
    <property type="entry name" value="Glycoside hydrolase/deacetylase"/>
    <property type="match status" value="1"/>
</dbReference>
<comment type="subunit">
    <text evidence="1">Forms a complex composed of PxpA, PxpB and PxpC.</text>
</comment>
<dbReference type="NCBIfam" id="NF003816">
    <property type="entry name" value="PRK05406.1-5"/>
    <property type="match status" value="1"/>
</dbReference>
<keyword evidence="1" id="KW-0378">Hydrolase</keyword>